<feature type="domain" description="Carboxylesterase type B" evidence="2">
    <location>
        <begin position="4"/>
        <end position="418"/>
    </location>
</feature>
<dbReference type="STRING" id="104452.A0A0L7LH21"/>
<keyword evidence="4" id="KW-1185">Reference proteome</keyword>
<proteinExistence type="predicted"/>
<dbReference type="EMBL" id="JTDY01001160">
    <property type="protein sequence ID" value="KOB74700.1"/>
    <property type="molecule type" value="Genomic_DNA"/>
</dbReference>
<gene>
    <name evidence="3" type="ORF">OBRU01_08615</name>
</gene>
<organism evidence="3 4">
    <name type="scientific">Operophtera brumata</name>
    <name type="common">Winter moth</name>
    <name type="synonym">Phalaena brumata</name>
    <dbReference type="NCBI Taxonomy" id="104452"/>
    <lineage>
        <taxon>Eukaryota</taxon>
        <taxon>Metazoa</taxon>
        <taxon>Ecdysozoa</taxon>
        <taxon>Arthropoda</taxon>
        <taxon>Hexapoda</taxon>
        <taxon>Insecta</taxon>
        <taxon>Pterygota</taxon>
        <taxon>Neoptera</taxon>
        <taxon>Endopterygota</taxon>
        <taxon>Lepidoptera</taxon>
        <taxon>Glossata</taxon>
        <taxon>Ditrysia</taxon>
        <taxon>Geometroidea</taxon>
        <taxon>Geometridae</taxon>
        <taxon>Larentiinae</taxon>
        <taxon>Operophtera</taxon>
    </lineage>
</organism>
<dbReference type="InterPro" id="IPR002018">
    <property type="entry name" value="CarbesteraseB"/>
</dbReference>
<name>A0A0L7LH21_OPEBR</name>
<dbReference type="InterPro" id="IPR019819">
    <property type="entry name" value="Carboxylesterase_B_CS"/>
</dbReference>
<accession>A0A0L7LH21</accession>
<evidence type="ECO:0000313" key="3">
    <source>
        <dbReference type="EMBL" id="KOB74700.1"/>
    </source>
</evidence>
<sequence length="426" mass="47871">MYVFQHPGDPPHWNGTLKADRRTILCKQFDPTTSSVVGIEDCLTLNIYTPAIITKPLPVIVFIFGGGLYKGSNTDDRYNAKYLVQKEVLVVTVNYRVGAFGFLCLKTKEAPGNVGIKDQVAALRWVKENIATFGGDPHSVTLHGESVGGSSVSLFILAQKAEGLFNRAIIDSGNAIRPMFFDRDPINTAAEVASRLGYNTTDPDELQKIFQNTTADEIVIASTNNFTNNAYGRFVFSTCIEDVNVSKNVILKEYPKGLLKSVKDIPEISIIMGYDNKDGIMWASDYNSEGLRDLDYDFTTVIPKSITFKTEENKSMFIEDVRELYFNNSKTNIEGLINYFSDALVHYPSFLVMKAFLTNPRISLYNYYFKYDSHRNKYKLASTLSSIPGASHCDELYYLFDPVEYRQTTPTPEDSRMIGTTFSSSE</sequence>
<evidence type="ECO:0000256" key="1">
    <source>
        <dbReference type="ARBA" id="ARBA00023180"/>
    </source>
</evidence>
<dbReference type="AlphaFoldDB" id="A0A0L7LH21"/>
<reference evidence="3 4" key="1">
    <citation type="journal article" date="2015" name="Genome Biol. Evol.">
        <title>The genome of winter moth (Operophtera brumata) provides a genomic perspective on sexual dimorphism and phenology.</title>
        <authorList>
            <person name="Derks M.F."/>
            <person name="Smit S."/>
            <person name="Salis L."/>
            <person name="Schijlen E."/>
            <person name="Bossers A."/>
            <person name="Mateman C."/>
            <person name="Pijl A.S."/>
            <person name="de Ridder D."/>
            <person name="Groenen M.A."/>
            <person name="Visser M.E."/>
            <person name="Megens H.J."/>
        </authorList>
    </citation>
    <scope>NUCLEOTIDE SEQUENCE [LARGE SCALE GENOMIC DNA]</scope>
    <source>
        <strain evidence="3">WM2013NL</strain>
        <tissue evidence="3">Head and thorax</tissue>
    </source>
</reference>
<dbReference type="InterPro" id="IPR050309">
    <property type="entry name" value="Type-B_Carboxylest/Lipase"/>
</dbReference>
<dbReference type="Pfam" id="PF00135">
    <property type="entry name" value="COesterase"/>
    <property type="match status" value="1"/>
</dbReference>
<dbReference type="Proteomes" id="UP000037510">
    <property type="component" value="Unassembled WGS sequence"/>
</dbReference>
<dbReference type="ESTHER" id="9neop-a0a0l7lh21">
    <property type="family name" value="Carb_B_Arthropoda"/>
</dbReference>
<protein>
    <submittedName>
        <fullName evidence="3">Odorant degrading enzyme CXE20</fullName>
    </submittedName>
</protein>
<dbReference type="PROSITE" id="PS00941">
    <property type="entry name" value="CARBOXYLESTERASE_B_2"/>
    <property type="match status" value="1"/>
</dbReference>
<evidence type="ECO:0000313" key="4">
    <source>
        <dbReference type="Proteomes" id="UP000037510"/>
    </source>
</evidence>
<dbReference type="Gene3D" id="3.40.50.1820">
    <property type="entry name" value="alpha/beta hydrolase"/>
    <property type="match status" value="1"/>
</dbReference>
<comment type="caution">
    <text evidence="3">The sequence shown here is derived from an EMBL/GenBank/DDBJ whole genome shotgun (WGS) entry which is preliminary data.</text>
</comment>
<evidence type="ECO:0000259" key="2">
    <source>
        <dbReference type="Pfam" id="PF00135"/>
    </source>
</evidence>
<keyword evidence="1" id="KW-0325">Glycoprotein</keyword>
<dbReference type="SUPFAM" id="SSF53474">
    <property type="entry name" value="alpha/beta-Hydrolases"/>
    <property type="match status" value="1"/>
</dbReference>
<dbReference type="PANTHER" id="PTHR11559">
    <property type="entry name" value="CARBOXYLESTERASE"/>
    <property type="match status" value="1"/>
</dbReference>
<dbReference type="InterPro" id="IPR029058">
    <property type="entry name" value="AB_hydrolase_fold"/>
</dbReference>